<evidence type="ECO:0000313" key="5">
    <source>
        <dbReference type="Proteomes" id="UP001157160"/>
    </source>
</evidence>
<dbReference type="AlphaFoldDB" id="A0AA37U8Z0"/>
<dbReference type="PANTHER" id="PTHR30535:SF7">
    <property type="entry name" value="IRON(III) DICITRATE-BINDING PROTEIN"/>
    <property type="match status" value="1"/>
</dbReference>
<dbReference type="InterPro" id="IPR022287">
    <property type="entry name" value="ABC_trnsptr_F420-0_sub-bd_pred"/>
</dbReference>
<evidence type="ECO:0000256" key="2">
    <source>
        <dbReference type="SAM" id="MobiDB-lite"/>
    </source>
</evidence>
<dbReference type="InterPro" id="IPR050902">
    <property type="entry name" value="ABC_Transporter_SBP"/>
</dbReference>
<evidence type="ECO:0000256" key="1">
    <source>
        <dbReference type="ARBA" id="ARBA00008814"/>
    </source>
</evidence>
<dbReference type="Proteomes" id="UP001157160">
    <property type="component" value="Unassembled WGS sequence"/>
</dbReference>
<dbReference type="InterPro" id="IPR002491">
    <property type="entry name" value="ABC_transptr_periplasmic_BD"/>
</dbReference>
<name>A0AA37U8Z0_9MICO</name>
<dbReference type="PROSITE" id="PS50983">
    <property type="entry name" value="FE_B12_PBP"/>
    <property type="match status" value="1"/>
</dbReference>
<dbReference type="PANTHER" id="PTHR30535">
    <property type="entry name" value="VITAMIN B12-BINDING PROTEIN"/>
    <property type="match status" value="1"/>
</dbReference>
<evidence type="ECO:0000313" key="4">
    <source>
        <dbReference type="EMBL" id="GMA26934.1"/>
    </source>
</evidence>
<dbReference type="EMBL" id="BSUL01000001">
    <property type="protein sequence ID" value="GMA26934.1"/>
    <property type="molecule type" value="Genomic_DNA"/>
</dbReference>
<proteinExistence type="inferred from homology"/>
<gene>
    <name evidence="4" type="ORF">GCM10025874_01870</name>
</gene>
<sequence length="390" mass="40334">MRDTRRVYVPRIRPAPLLALGEPGSPRLCAAVPLPRPVHPAERTLGGPAGPGRPQPLALAGTTHPHPSSGSPVPRRPALLLLPAALLLAGCSPAVDAEAPSPSAAAVTVDNCGTEVSLDAPPERIVTVKSTATELVLSLGLGDHLVGTAFADGPLPETLAGFEPPVIAQQLPNQERVLELRPDLVFGGWESNFSADGAGERDELAELGVATYVAPSACLEPGYQPDPLTFELLFDQLLEAGRVLGAEPAAEGLVAGLEERLADVEPLDGGLSVLWWSSGDDTPYVGAGIGAPQMMLDAAGLTNVAADVDATWSPLGWEAIAAADPDVIVLVDASWNTAADKIATLEGDPVLSQLRAVREQRYAIVPFAAGEGGVRNVEAVESIVAQLRAG</sequence>
<accession>A0AA37U8Z0</accession>
<dbReference type="Pfam" id="PF01497">
    <property type="entry name" value="Peripla_BP_2"/>
    <property type="match status" value="1"/>
</dbReference>
<comment type="similarity">
    <text evidence="1">Belongs to the bacterial solute-binding protein 8 family.</text>
</comment>
<feature type="domain" description="Fe/B12 periplasmic-binding" evidence="3">
    <location>
        <begin position="124"/>
        <end position="390"/>
    </location>
</feature>
<dbReference type="Gene3D" id="3.40.50.1980">
    <property type="entry name" value="Nitrogenase molybdenum iron protein domain"/>
    <property type="match status" value="2"/>
</dbReference>
<keyword evidence="5" id="KW-1185">Reference proteome</keyword>
<feature type="region of interest" description="Disordered" evidence="2">
    <location>
        <begin position="39"/>
        <end position="73"/>
    </location>
</feature>
<reference evidence="4 5" key="1">
    <citation type="journal article" date="2014" name="Int. J. Syst. Evol. Microbiol.">
        <title>Complete genome sequence of Corynebacterium casei LMG S-19264T (=DSM 44701T), isolated from a smear-ripened cheese.</title>
        <authorList>
            <consortium name="US DOE Joint Genome Institute (JGI-PGF)"/>
            <person name="Walter F."/>
            <person name="Albersmeier A."/>
            <person name="Kalinowski J."/>
            <person name="Ruckert C."/>
        </authorList>
    </citation>
    <scope>NUCLEOTIDE SEQUENCE [LARGE SCALE GENOMIC DNA]</scope>
    <source>
        <strain evidence="4 5">NBRC 112289</strain>
    </source>
</reference>
<comment type="caution">
    <text evidence="4">The sequence shown here is derived from an EMBL/GenBank/DDBJ whole genome shotgun (WGS) entry which is preliminary data.</text>
</comment>
<evidence type="ECO:0000259" key="3">
    <source>
        <dbReference type="PROSITE" id="PS50983"/>
    </source>
</evidence>
<protein>
    <submittedName>
        <fullName evidence="4">ABC transporter substrate-binding protein</fullName>
    </submittedName>
</protein>
<organism evidence="4 5">
    <name type="scientific">Arenivirga flava</name>
    <dbReference type="NCBI Taxonomy" id="1930060"/>
    <lineage>
        <taxon>Bacteria</taxon>
        <taxon>Bacillati</taxon>
        <taxon>Actinomycetota</taxon>
        <taxon>Actinomycetes</taxon>
        <taxon>Micrococcales</taxon>
        <taxon>Microbacteriaceae</taxon>
        <taxon>Arenivirga</taxon>
    </lineage>
</organism>
<dbReference type="NCBIfam" id="TIGR03868">
    <property type="entry name" value="F420-O_ABCperi"/>
    <property type="match status" value="1"/>
</dbReference>
<dbReference type="SUPFAM" id="SSF53807">
    <property type="entry name" value="Helical backbone' metal receptor"/>
    <property type="match status" value="1"/>
</dbReference>